<accession>A0A2N9FDR2</accession>
<gene>
    <name evidence="2" type="ORF">FSB_LOCUS12891</name>
</gene>
<dbReference type="Pfam" id="PF14577">
    <property type="entry name" value="SEO_C"/>
    <property type="match status" value="2"/>
</dbReference>
<proteinExistence type="predicted"/>
<dbReference type="EMBL" id="OIVN01000749">
    <property type="protein sequence ID" value="SPC85009.1"/>
    <property type="molecule type" value="Genomic_DNA"/>
</dbReference>
<dbReference type="PANTHER" id="PTHR33232">
    <property type="entry name" value="PROTEIN SIEVE ELEMENT OCCLUSION B-LIKE"/>
    <property type="match status" value="1"/>
</dbReference>
<protein>
    <recommendedName>
        <fullName evidence="1">Sieve element occlusion C-terminal domain-containing protein</fullName>
    </recommendedName>
</protein>
<organism evidence="2">
    <name type="scientific">Fagus sylvatica</name>
    <name type="common">Beechnut</name>
    <dbReference type="NCBI Taxonomy" id="28930"/>
    <lineage>
        <taxon>Eukaryota</taxon>
        <taxon>Viridiplantae</taxon>
        <taxon>Streptophyta</taxon>
        <taxon>Embryophyta</taxon>
        <taxon>Tracheophyta</taxon>
        <taxon>Spermatophyta</taxon>
        <taxon>Magnoliopsida</taxon>
        <taxon>eudicotyledons</taxon>
        <taxon>Gunneridae</taxon>
        <taxon>Pentapetalae</taxon>
        <taxon>rosids</taxon>
        <taxon>fabids</taxon>
        <taxon>Fagales</taxon>
        <taxon>Fagaceae</taxon>
        <taxon>Fagus</taxon>
    </lineage>
</organism>
<evidence type="ECO:0000313" key="2">
    <source>
        <dbReference type="EMBL" id="SPC85009.1"/>
    </source>
</evidence>
<dbReference type="InterPro" id="IPR027944">
    <property type="entry name" value="SEO_C"/>
</dbReference>
<dbReference type="GO" id="GO:0010088">
    <property type="term" value="P:phloem development"/>
    <property type="evidence" value="ECO:0007669"/>
    <property type="project" value="InterPro"/>
</dbReference>
<dbReference type="PANTHER" id="PTHR33232:SF18">
    <property type="entry name" value="PROTEIN SIEVE ELEMENT OCCLUSION B-LIKE"/>
    <property type="match status" value="1"/>
</dbReference>
<reference evidence="2" key="1">
    <citation type="submission" date="2018-02" db="EMBL/GenBank/DDBJ databases">
        <authorList>
            <person name="Cohen D.B."/>
            <person name="Kent A.D."/>
        </authorList>
    </citation>
    <scope>NUCLEOTIDE SEQUENCE</scope>
</reference>
<feature type="domain" description="Sieve element occlusion C-terminal" evidence="1">
    <location>
        <begin position="373"/>
        <end position="531"/>
    </location>
</feature>
<name>A0A2N9FDR2_FAGSY</name>
<evidence type="ECO:0000259" key="1">
    <source>
        <dbReference type="Pfam" id="PF14577"/>
    </source>
</evidence>
<dbReference type="AlphaFoldDB" id="A0A2N9FDR2"/>
<feature type="domain" description="Sieve element occlusion C-terminal" evidence="1">
    <location>
        <begin position="295"/>
        <end position="349"/>
    </location>
</feature>
<sequence>MACKQMMLQVSTQQATEGELSVSIMDQIRANHGHADDNFDVESLLVAVKNILNGASLVDNALGTTHAQLKEKAHEASFIPPLLQSSNFPSRIGIEVVKTKNVFLLFSGLDISDDDISILKPIYDEISTKDVYKIVWIPIVERWTKDMQKRFEMLRSKMPPWYIVQNFSFKLGINYIKDEWQFRDRPIVVVMNSQGIVEHKNALHMMAIWGTKAFPFTIEREHELSNGEDWFGYWMFEISPEVSTWIKRGRYILFYGGMDEELKQQLTNKAKALAKDPVIELFCMENGSKDCDDDRNILCDFWKRIESFLSFRTHHKETESNTVTQEVQKLLSYKTKSEWAVLCKGSKFVKVLEKFEKPQQQTQVPNGEDWFGNLMIHIIPKEKEEELSWITQGKYIIFYGGNDEKWRKDFCEQPNFQNSKLVKRNANISVNLFCIEKSSKGQKDERNILSNFWNRIDSIRHKKIESEVVREEVQKLFSYQKKGGWAVLCKGSKLVCSGQKRTIQEALDKLCKKYQRVHEIDFENRFKECYYEILRNGEDWFGYLMIDIFHQKEEVLTSIKQGNYIFFHCGDDQELENKIKAATFAKFPDMQNPKNYIYRVPKEKIENQKACFRVALHELKLTISKESAEENNKLIQCLSEGTGWVVLCKGYRFKDCYKSEEL</sequence>
<dbReference type="InterPro" id="IPR039299">
    <property type="entry name" value="SEOA"/>
</dbReference>